<keyword evidence="2" id="KW-1185">Reference proteome</keyword>
<organism evidence="1 2">
    <name type="scientific">Collichthys lucidus</name>
    <name type="common">Big head croaker</name>
    <name type="synonym">Sciaena lucida</name>
    <dbReference type="NCBI Taxonomy" id="240159"/>
    <lineage>
        <taxon>Eukaryota</taxon>
        <taxon>Metazoa</taxon>
        <taxon>Chordata</taxon>
        <taxon>Craniata</taxon>
        <taxon>Vertebrata</taxon>
        <taxon>Euteleostomi</taxon>
        <taxon>Actinopterygii</taxon>
        <taxon>Neopterygii</taxon>
        <taxon>Teleostei</taxon>
        <taxon>Neoteleostei</taxon>
        <taxon>Acanthomorphata</taxon>
        <taxon>Eupercaria</taxon>
        <taxon>Sciaenidae</taxon>
        <taxon>Collichthys</taxon>
    </lineage>
</organism>
<dbReference type="AlphaFoldDB" id="A0A4U5V1L9"/>
<gene>
    <name evidence="1" type="ORF">D9C73_015719</name>
</gene>
<name>A0A4U5V1L9_COLLU</name>
<evidence type="ECO:0000313" key="2">
    <source>
        <dbReference type="Proteomes" id="UP000298787"/>
    </source>
</evidence>
<dbReference type="EMBL" id="CM014091">
    <property type="protein sequence ID" value="TKS81614.1"/>
    <property type="molecule type" value="Genomic_DNA"/>
</dbReference>
<accession>A0A4U5V1L9</accession>
<dbReference type="Proteomes" id="UP000298787">
    <property type="component" value="Chromosome 14"/>
</dbReference>
<reference evidence="1 2" key="1">
    <citation type="submission" date="2019-01" db="EMBL/GenBank/DDBJ databases">
        <title>Genome Assembly of Collichthys lucidus.</title>
        <authorList>
            <person name="Cai M."/>
            <person name="Xiao S."/>
        </authorList>
    </citation>
    <scope>NUCLEOTIDE SEQUENCE [LARGE SCALE GENOMIC DNA]</scope>
    <source>
        <strain evidence="1">JT15FE1705JMU</strain>
        <tissue evidence="1">Muscle</tissue>
    </source>
</reference>
<evidence type="ECO:0000313" key="1">
    <source>
        <dbReference type="EMBL" id="TKS81614.1"/>
    </source>
</evidence>
<proteinExistence type="predicted"/>
<sequence length="95" mass="10309">MRLTFVQSFGLLPNVESEDLTSTTPMIATMLDPRHKDLGFLVPASRISAHSMLLELAMAENVSCTSGDEATTEDDVQVQGAALQEEHFCYDSSTG</sequence>
<protein>
    <submittedName>
        <fullName evidence="1">Uncharacterized protein</fullName>
    </submittedName>
</protein>